<proteinExistence type="predicted"/>
<evidence type="ECO:0000313" key="2">
    <source>
        <dbReference type="EMBL" id="KKR12208.1"/>
    </source>
</evidence>
<name>A0A0G0N9T7_9BACT</name>
<dbReference type="InterPro" id="IPR012902">
    <property type="entry name" value="N_methyl_site"/>
</dbReference>
<evidence type="ECO:0008006" key="4">
    <source>
        <dbReference type="Google" id="ProtNLM"/>
    </source>
</evidence>
<feature type="transmembrane region" description="Helical" evidence="1">
    <location>
        <begin position="19"/>
        <end position="39"/>
    </location>
</feature>
<evidence type="ECO:0000313" key="3">
    <source>
        <dbReference type="Proteomes" id="UP000034665"/>
    </source>
</evidence>
<dbReference type="PROSITE" id="PS00409">
    <property type="entry name" value="PROKAR_NTER_METHYL"/>
    <property type="match status" value="1"/>
</dbReference>
<protein>
    <recommendedName>
        <fullName evidence="4">General secretion pathway GspH domain-containing protein</fullName>
    </recommendedName>
</protein>
<sequence length="165" mass="17767">MSTTANNIGKKETRAGMTLVEIIVVMGIFVVLAASVRFFPIDYFYAQSLEDDGTKIAFTLRGARNRAVAQEAESKWGVHFVNSATSTDFYQVFKGDTYALGTVVERINMNETVQLVTPPSASSTDIIFSKLAGLPTGGSSIIISLVSNPSITKTVTILGTGQIEY</sequence>
<accession>A0A0G0N9T7</accession>
<dbReference type="NCBIfam" id="TIGR02532">
    <property type="entry name" value="IV_pilin_GFxxxE"/>
    <property type="match status" value="1"/>
</dbReference>
<comment type="caution">
    <text evidence="2">The sequence shown here is derived from an EMBL/GenBank/DDBJ whole genome shotgun (WGS) entry which is preliminary data.</text>
</comment>
<gene>
    <name evidence="2" type="ORF">UT41_C0003G0135</name>
</gene>
<dbReference type="AlphaFoldDB" id="A0A0G0N9T7"/>
<dbReference type="STRING" id="1619013.UT41_C0003G0135"/>
<reference evidence="2 3" key="1">
    <citation type="journal article" date="2015" name="Nature">
        <title>rRNA introns, odd ribosomes, and small enigmatic genomes across a large radiation of phyla.</title>
        <authorList>
            <person name="Brown C.T."/>
            <person name="Hug L.A."/>
            <person name="Thomas B.C."/>
            <person name="Sharon I."/>
            <person name="Castelle C.J."/>
            <person name="Singh A."/>
            <person name="Wilkins M.J."/>
            <person name="Williams K.H."/>
            <person name="Banfield J.F."/>
        </authorList>
    </citation>
    <scope>NUCLEOTIDE SEQUENCE [LARGE SCALE GENOMIC DNA]</scope>
</reference>
<keyword evidence="1" id="KW-0472">Membrane</keyword>
<keyword evidence="1" id="KW-1133">Transmembrane helix</keyword>
<dbReference type="EMBL" id="LBWR01000003">
    <property type="protein sequence ID" value="KKR12208.1"/>
    <property type="molecule type" value="Genomic_DNA"/>
</dbReference>
<keyword evidence="1" id="KW-0812">Transmembrane</keyword>
<evidence type="ECO:0000256" key="1">
    <source>
        <dbReference type="SAM" id="Phobius"/>
    </source>
</evidence>
<dbReference type="Proteomes" id="UP000034665">
    <property type="component" value="Unassembled WGS sequence"/>
</dbReference>
<organism evidence="2 3">
    <name type="scientific">Candidatus Wolfebacteria bacterium GW2011_GWC2_39_22</name>
    <dbReference type="NCBI Taxonomy" id="1619013"/>
    <lineage>
        <taxon>Bacteria</taxon>
        <taxon>Candidatus Wolfeibacteriota</taxon>
    </lineage>
</organism>